<keyword evidence="8 13" id="KW-0694">RNA-binding</keyword>
<name>A0A1T4X882_9MICO</name>
<dbReference type="GO" id="GO:0006419">
    <property type="term" value="P:alanyl-tRNA aminoacylation"/>
    <property type="evidence" value="ECO:0007669"/>
    <property type="project" value="UniProtKB-UniRule"/>
</dbReference>
<dbReference type="InterPro" id="IPR018165">
    <property type="entry name" value="Ala-tRNA-synth_IIc_core"/>
</dbReference>
<dbReference type="InterPro" id="IPR003156">
    <property type="entry name" value="DHHA1_dom"/>
</dbReference>
<feature type="binding site" evidence="13">
    <location>
        <position position="678"/>
    </location>
    <ligand>
        <name>Zn(2+)</name>
        <dbReference type="ChEBI" id="CHEBI:29105"/>
    </ligand>
</feature>
<dbReference type="GO" id="GO:0004813">
    <property type="term" value="F:alanine-tRNA ligase activity"/>
    <property type="evidence" value="ECO:0007669"/>
    <property type="project" value="UniProtKB-UniRule"/>
</dbReference>
<dbReference type="PANTHER" id="PTHR11777">
    <property type="entry name" value="ALANYL-TRNA SYNTHETASE"/>
    <property type="match status" value="1"/>
</dbReference>
<dbReference type="InterPro" id="IPR002318">
    <property type="entry name" value="Ala-tRNA-lgiase_IIc"/>
</dbReference>
<dbReference type="Gene3D" id="2.40.30.130">
    <property type="match status" value="1"/>
</dbReference>
<dbReference type="Gene3D" id="3.30.54.20">
    <property type="match status" value="1"/>
</dbReference>
<dbReference type="InterPro" id="IPR009000">
    <property type="entry name" value="Transl_B-barrel_sf"/>
</dbReference>
<evidence type="ECO:0000256" key="7">
    <source>
        <dbReference type="ARBA" id="ARBA00022840"/>
    </source>
</evidence>
<dbReference type="SUPFAM" id="SSF55186">
    <property type="entry name" value="ThrRS/AlaRS common domain"/>
    <property type="match status" value="1"/>
</dbReference>
<comment type="subcellular location">
    <subcellularLocation>
        <location evidence="13">Cytoplasm</location>
    </subcellularLocation>
</comment>
<dbReference type="FunFam" id="3.10.310.40:FF:000001">
    <property type="entry name" value="Alanine--tRNA ligase"/>
    <property type="match status" value="1"/>
</dbReference>
<dbReference type="FunFam" id="3.30.980.10:FF:000004">
    <property type="entry name" value="Alanine--tRNA ligase, cytoplasmic"/>
    <property type="match status" value="1"/>
</dbReference>
<comment type="cofactor">
    <cofactor evidence="13">
        <name>Zn(2+)</name>
        <dbReference type="ChEBI" id="CHEBI:29105"/>
    </cofactor>
    <text evidence="13">Binds 1 zinc ion per subunit.</text>
</comment>
<accession>A0A1T4X882</accession>
<evidence type="ECO:0000256" key="4">
    <source>
        <dbReference type="ARBA" id="ARBA00022723"/>
    </source>
</evidence>
<dbReference type="EC" id="6.1.1.7" evidence="13"/>
<evidence type="ECO:0000256" key="9">
    <source>
        <dbReference type="ARBA" id="ARBA00022917"/>
    </source>
</evidence>
<comment type="function">
    <text evidence="11 13">Catalyzes the attachment of alanine to tRNA(Ala) in a two-step reaction: alanine is first activated by ATP to form Ala-AMP and then transferred to the acceptor end of tRNA(Ala). Also edits incorrectly charged Ser-tRNA(Ala) and Gly-tRNA(Ala) via its editing domain.</text>
</comment>
<dbReference type="AlphaFoldDB" id="A0A1T4X882"/>
<dbReference type="GO" id="GO:0008270">
    <property type="term" value="F:zinc ion binding"/>
    <property type="evidence" value="ECO:0007669"/>
    <property type="project" value="UniProtKB-UniRule"/>
</dbReference>
<keyword evidence="2 13" id="KW-0820">tRNA-binding</keyword>
<dbReference type="InterPro" id="IPR050058">
    <property type="entry name" value="Ala-tRNA_ligase"/>
</dbReference>
<evidence type="ECO:0000256" key="13">
    <source>
        <dbReference type="HAMAP-Rule" id="MF_00036"/>
    </source>
</evidence>
<dbReference type="SMART" id="SM00863">
    <property type="entry name" value="tRNA_SAD"/>
    <property type="match status" value="1"/>
</dbReference>
<evidence type="ECO:0000256" key="2">
    <source>
        <dbReference type="ARBA" id="ARBA00022555"/>
    </source>
</evidence>
<evidence type="ECO:0000259" key="14">
    <source>
        <dbReference type="PROSITE" id="PS50860"/>
    </source>
</evidence>
<dbReference type="Gene3D" id="3.10.310.40">
    <property type="match status" value="1"/>
</dbReference>
<dbReference type="NCBIfam" id="TIGR00344">
    <property type="entry name" value="alaS"/>
    <property type="match status" value="1"/>
</dbReference>
<evidence type="ECO:0000256" key="11">
    <source>
        <dbReference type="ARBA" id="ARBA00024779"/>
    </source>
</evidence>
<dbReference type="InterPro" id="IPR023033">
    <property type="entry name" value="Ala_tRNA_ligase_euk/bac"/>
</dbReference>
<dbReference type="Gene3D" id="6.10.250.550">
    <property type="match status" value="1"/>
</dbReference>
<dbReference type="Pfam" id="PF01411">
    <property type="entry name" value="tRNA-synt_2c"/>
    <property type="match status" value="1"/>
</dbReference>
<dbReference type="GO" id="GO:0005524">
    <property type="term" value="F:ATP binding"/>
    <property type="evidence" value="ECO:0007669"/>
    <property type="project" value="UniProtKB-UniRule"/>
</dbReference>
<dbReference type="PRINTS" id="PR00980">
    <property type="entry name" value="TRNASYNTHALA"/>
</dbReference>
<evidence type="ECO:0000256" key="5">
    <source>
        <dbReference type="ARBA" id="ARBA00022741"/>
    </source>
</evidence>
<reference evidence="16" key="1">
    <citation type="submission" date="2017-02" db="EMBL/GenBank/DDBJ databases">
        <authorList>
            <person name="Varghese N."/>
            <person name="Submissions S."/>
        </authorList>
    </citation>
    <scope>NUCLEOTIDE SEQUENCE [LARGE SCALE GENOMIC DNA]</scope>
    <source>
        <strain evidence="16">VKM Ac-2052</strain>
    </source>
</reference>
<keyword evidence="5 13" id="KW-0547">Nucleotide-binding</keyword>
<dbReference type="SUPFAM" id="SSF55681">
    <property type="entry name" value="Class II aaRS and biotin synthetases"/>
    <property type="match status" value="1"/>
</dbReference>
<dbReference type="InterPro" id="IPR012947">
    <property type="entry name" value="tRNA_SAD"/>
</dbReference>
<dbReference type="FunFam" id="3.30.930.10:FF:000004">
    <property type="entry name" value="Alanine--tRNA ligase"/>
    <property type="match status" value="1"/>
</dbReference>
<dbReference type="RefSeq" id="WP_078713626.1">
    <property type="nucleotide sequence ID" value="NZ_FUYG01000002.1"/>
</dbReference>
<dbReference type="PANTHER" id="PTHR11777:SF9">
    <property type="entry name" value="ALANINE--TRNA LIGASE, CYTOPLASMIC"/>
    <property type="match status" value="1"/>
</dbReference>
<dbReference type="InterPro" id="IPR018162">
    <property type="entry name" value="Ala-tRNA-ligase_IIc_anticod-bd"/>
</dbReference>
<keyword evidence="6 13" id="KW-0862">Zinc</keyword>
<feature type="binding site" evidence="13">
    <location>
        <position position="571"/>
    </location>
    <ligand>
        <name>Zn(2+)</name>
        <dbReference type="ChEBI" id="CHEBI:29105"/>
    </ligand>
</feature>
<keyword evidence="13" id="KW-0963">Cytoplasm</keyword>
<dbReference type="GO" id="GO:0000049">
    <property type="term" value="F:tRNA binding"/>
    <property type="evidence" value="ECO:0007669"/>
    <property type="project" value="UniProtKB-KW"/>
</dbReference>
<comment type="similarity">
    <text evidence="1 13">Belongs to the class-II aminoacyl-tRNA synthetase family.</text>
</comment>
<feature type="binding site" evidence="13">
    <location>
        <position position="575"/>
    </location>
    <ligand>
        <name>Zn(2+)</name>
        <dbReference type="ChEBI" id="CHEBI:29105"/>
    </ligand>
</feature>
<proteinExistence type="inferred from homology"/>
<dbReference type="PROSITE" id="PS50860">
    <property type="entry name" value="AA_TRNA_LIGASE_II_ALA"/>
    <property type="match status" value="1"/>
</dbReference>
<dbReference type="GO" id="GO:0002161">
    <property type="term" value="F:aminoacyl-tRNA deacylase activity"/>
    <property type="evidence" value="ECO:0007669"/>
    <property type="project" value="TreeGrafter"/>
</dbReference>
<feature type="binding site" evidence="13">
    <location>
        <position position="674"/>
    </location>
    <ligand>
        <name>Zn(2+)</name>
        <dbReference type="ChEBI" id="CHEBI:29105"/>
    </ligand>
</feature>
<sequence length="885" mass="95490">MNTADIRQRWLTFFADKGHTVVPSASLVSDDPTLLFTVAGMVPFIPYLTGLVPPPYPRATSVQKCIRTLDIEEVGKTTRHGTFFQMNGNFSFGDYFKEQAIRYAWELLVTPEADGGLGFDEKDLWVTVYEDDDEAIDYWKKTAGLPDERIQRLGMDSNYWSTGQPGPAGPCSEIFFDRGPAYGREGGPAADDDRYIEIWNLVFMQYLRGEGTGKNDFEILGDLPSRNIDTGMGLERVAFLKQGVENLYEIDQVRPVLDTASLISGRRYGADHEDDIRMRVVADHVRSALMLMSDGVTPSNEGGGYILRRLLRRSVRSMRLLGVDTAVFPDLFPASRDAMKAAYPEVETDFDRISRTAYAEEESFLRTLSGGINILDLAVNSAKHKGAKTLAGDTAFQLHDTYGFPIDLTMEMAEEAGLAVDRVAFESLMSEQKQRAKADSKAKKLGITDLGVYSQFRAIGETTFLGYDELVTESKILGLIIDGQSVTSAVAGETLEVILAETTLYAESGGQEADSGIIRGDGFELEVLDVQKPVKGLISHRVHVSSGQVSVDDAATTVVDPEWRRGATQAHSGTHLVHAALRQTLGPQAHQSGSYNKAGYLRLDFSWNQPLSVETRSEIEEISNLAIRSDLEVVTRELPLDEAKALGAMALFGEKYGDVVRVVDIGGPWSRELCAGTHVKHSSEIGMINILGESSIGSTNRRVESLVGIEAFRQFAAERSVVTQLATTLKAPREDVPARIQDLVANLKAAEKKLAAYEASALSARVPSLVDTARAVGELRLVAADVGVLSSSDDLRALVTGVRERLGSAPAVVALAAVVAEKPVVIVATNDAARALGHRAGVLAKQAASILGGGGGGKDDLAQGGGTNAAAIDSALAAVSQTVQG</sequence>
<evidence type="ECO:0000313" key="15">
    <source>
        <dbReference type="EMBL" id="SKA85071.1"/>
    </source>
</evidence>
<evidence type="ECO:0000256" key="6">
    <source>
        <dbReference type="ARBA" id="ARBA00022833"/>
    </source>
</evidence>
<dbReference type="Proteomes" id="UP000189735">
    <property type="component" value="Unassembled WGS sequence"/>
</dbReference>
<feature type="domain" description="Alanyl-transfer RNA synthetases family profile" evidence="14">
    <location>
        <begin position="1"/>
        <end position="717"/>
    </location>
</feature>
<comment type="catalytic activity">
    <reaction evidence="12 13">
        <text>tRNA(Ala) + L-alanine + ATP = L-alanyl-tRNA(Ala) + AMP + diphosphate</text>
        <dbReference type="Rhea" id="RHEA:12540"/>
        <dbReference type="Rhea" id="RHEA-COMP:9657"/>
        <dbReference type="Rhea" id="RHEA-COMP:9923"/>
        <dbReference type="ChEBI" id="CHEBI:30616"/>
        <dbReference type="ChEBI" id="CHEBI:33019"/>
        <dbReference type="ChEBI" id="CHEBI:57972"/>
        <dbReference type="ChEBI" id="CHEBI:78442"/>
        <dbReference type="ChEBI" id="CHEBI:78497"/>
        <dbReference type="ChEBI" id="CHEBI:456215"/>
        <dbReference type="EC" id="6.1.1.7"/>
    </reaction>
</comment>
<dbReference type="SUPFAM" id="SSF101353">
    <property type="entry name" value="Putative anticodon-binding domain of alanyl-tRNA synthetase (AlaRS)"/>
    <property type="match status" value="1"/>
</dbReference>
<keyword evidence="7 13" id="KW-0067">ATP-binding</keyword>
<evidence type="ECO:0000256" key="12">
    <source>
        <dbReference type="ARBA" id="ARBA00048300"/>
    </source>
</evidence>
<keyword evidence="3 13" id="KW-0436">Ligase</keyword>
<dbReference type="Gene3D" id="3.30.930.10">
    <property type="entry name" value="Bira Bifunctional Protein, Domain 2"/>
    <property type="match status" value="1"/>
</dbReference>
<evidence type="ECO:0000256" key="10">
    <source>
        <dbReference type="ARBA" id="ARBA00023146"/>
    </source>
</evidence>
<keyword evidence="4 13" id="KW-0479">Metal-binding</keyword>
<dbReference type="InterPro" id="IPR045864">
    <property type="entry name" value="aa-tRNA-synth_II/BPL/LPL"/>
</dbReference>
<evidence type="ECO:0000256" key="8">
    <source>
        <dbReference type="ARBA" id="ARBA00022884"/>
    </source>
</evidence>
<dbReference type="Pfam" id="PF02272">
    <property type="entry name" value="DHHA1"/>
    <property type="match status" value="1"/>
</dbReference>
<dbReference type="HAMAP" id="MF_00036_B">
    <property type="entry name" value="Ala_tRNA_synth_B"/>
    <property type="match status" value="1"/>
</dbReference>
<dbReference type="Pfam" id="PF07973">
    <property type="entry name" value="tRNA_SAD"/>
    <property type="match status" value="1"/>
</dbReference>
<dbReference type="SUPFAM" id="SSF50447">
    <property type="entry name" value="Translation proteins"/>
    <property type="match status" value="1"/>
</dbReference>
<dbReference type="CDD" id="cd00673">
    <property type="entry name" value="AlaRS_core"/>
    <property type="match status" value="1"/>
</dbReference>
<protein>
    <recommendedName>
        <fullName evidence="13">Alanine--tRNA ligase</fullName>
        <ecNumber evidence="13">6.1.1.7</ecNumber>
    </recommendedName>
    <alternativeName>
        <fullName evidence="13">Alanyl-tRNA synthetase</fullName>
        <shortName evidence="13">AlaRS</shortName>
    </alternativeName>
</protein>
<keyword evidence="9 13" id="KW-0648">Protein biosynthesis</keyword>
<dbReference type="Gene3D" id="3.30.980.10">
    <property type="entry name" value="Threonyl-trna Synthetase, Chain A, domain 2"/>
    <property type="match status" value="1"/>
</dbReference>
<dbReference type="EMBL" id="FUYG01000002">
    <property type="protein sequence ID" value="SKA85071.1"/>
    <property type="molecule type" value="Genomic_DNA"/>
</dbReference>
<comment type="domain">
    <text evidence="13">Consists of three domains; the N-terminal catalytic domain, the editing domain and the C-terminal C-Ala domain. The editing domain removes incorrectly charged amino acids, while the C-Ala domain, along with tRNA(Ala), serves as a bridge to cooperatively bring together the editing and aminoacylation centers thus stimulating deacylation of misacylated tRNAs.</text>
</comment>
<gene>
    <name evidence="13" type="primary">alaS</name>
    <name evidence="15" type="ORF">SAMN06295879_0695</name>
</gene>
<evidence type="ECO:0000313" key="16">
    <source>
        <dbReference type="Proteomes" id="UP000189735"/>
    </source>
</evidence>
<dbReference type="GO" id="GO:0005829">
    <property type="term" value="C:cytosol"/>
    <property type="evidence" value="ECO:0007669"/>
    <property type="project" value="TreeGrafter"/>
</dbReference>
<organism evidence="15 16">
    <name type="scientific">Agreia bicolorata</name>
    <dbReference type="NCBI Taxonomy" id="110935"/>
    <lineage>
        <taxon>Bacteria</taxon>
        <taxon>Bacillati</taxon>
        <taxon>Actinomycetota</taxon>
        <taxon>Actinomycetes</taxon>
        <taxon>Micrococcales</taxon>
        <taxon>Microbacteriaceae</taxon>
        <taxon>Agreia</taxon>
    </lineage>
</organism>
<evidence type="ECO:0000256" key="1">
    <source>
        <dbReference type="ARBA" id="ARBA00008226"/>
    </source>
</evidence>
<dbReference type="InterPro" id="IPR018164">
    <property type="entry name" value="Ala-tRNA-synth_IIc_N"/>
</dbReference>
<dbReference type="FunFam" id="3.30.54.20:FF:000001">
    <property type="entry name" value="Alanine--tRNA ligase"/>
    <property type="match status" value="1"/>
</dbReference>
<dbReference type="InterPro" id="IPR018163">
    <property type="entry name" value="Thr/Ala-tRNA-synth_IIc_edit"/>
</dbReference>
<evidence type="ECO:0000256" key="3">
    <source>
        <dbReference type="ARBA" id="ARBA00022598"/>
    </source>
</evidence>
<keyword evidence="10 13" id="KW-0030">Aminoacyl-tRNA synthetase</keyword>